<dbReference type="GeneID" id="66797418"/>
<protein>
    <submittedName>
        <fullName evidence="5">Phospholipase</fullName>
    </submittedName>
</protein>
<accession>A0A4Y8WSB6</accession>
<dbReference type="Pfam" id="PF01734">
    <property type="entry name" value="Patatin"/>
    <property type="match status" value="1"/>
</dbReference>
<dbReference type="PANTHER" id="PTHR14226:SF29">
    <property type="entry name" value="NEUROPATHY TARGET ESTERASE SWS"/>
    <property type="match status" value="1"/>
</dbReference>
<dbReference type="OrthoDB" id="9770965at2"/>
<evidence type="ECO:0000313" key="6">
    <source>
        <dbReference type="Proteomes" id="UP000297225"/>
    </source>
</evidence>
<dbReference type="InterPro" id="IPR050301">
    <property type="entry name" value="NTE"/>
</dbReference>
<keyword evidence="3 4" id="KW-0443">Lipid metabolism</keyword>
<feature type="short sequence motif" description="DGA/G" evidence="4">
    <location>
        <begin position="155"/>
        <end position="157"/>
    </location>
</feature>
<comment type="caution">
    <text evidence="5">The sequence shown here is derived from an EMBL/GenBank/DDBJ whole genome shotgun (WGS) entry which is preliminary data.</text>
</comment>
<dbReference type="SUPFAM" id="SSF52151">
    <property type="entry name" value="FabD/lysophospholipase-like"/>
    <property type="match status" value="1"/>
</dbReference>
<gene>
    <name evidence="5" type="ORF">E4P47_00275</name>
</gene>
<reference evidence="5 6" key="1">
    <citation type="submission" date="2019-03" db="EMBL/GenBank/DDBJ databases">
        <title>Porphyromonas levii Isolated from the Uterus of Dairy Cows.</title>
        <authorList>
            <person name="Francis A.M."/>
        </authorList>
    </citation>
    <scope>NUCLEOTIDE SEQUENCE [LARGE SCALE GENOMIC DNA]</scope>
    <source>
        <strain evidence="5 6">AF5678</strain>
    </source>
</reference>
<evidence type="ECO:0000256" key="1">
    <source>
        <dbReference type="ARBA" id="ARBA00022801"/>
    </source>
</evidence>
<dbReference type="Gene3D" id="3.40.1090.10">
    <property type="entry name" value="Cytosolic phospholipase A2 catalytic domain"/>
    <property type="match status" value="2"/>
</dbReference>
<evidence type="ECO:0000256" key="2">
    <source>
        <dbReference type="ARBA" id="ARBA00022963"/>
    </source>
</evidence>
<dbReference type="GO" id="GO:0016787">
    <property type="term" value="F:hydrolase activity"/>
    <property type="evidence" value="ECO:0007669"/>
    <property type="project" value="UniProtKB-UniRule"/>
</dbReference>
<feature type="short sequence motif" description="GXGXXG" evidence="4">
    <location>
        <begin position="13"/>
        <end position="18"/>
    </location>
</feature>
<dbReference type="CDD" id="cd07205">
    <property type="entry name" value="Pat_PNPLA6_PNPLA7_NTE1_like"/>
    <property type="match status" value="1"/>
</dbReference>
<keyword evidence="6" id="KW-1185">Reference proteome</keyword>
<evidence type="ECO:0000256" key="4">
    <source>
        <dbReference type="PROSITE-ProRule" id="PRU01161"/>
    </source>
</evidence>
<feature type="short sequence motif" description="GXSXG" evidence="4">
    <location>
        <begin position="40"/>
        <end position="44"/>
    </location>
</feature>
<dbReference type="AlphaFoldDB" id="A0A4Y8WSB6"/>
<sequence length="260" mass="28627">MRKKYKIGYALCGGGAKGFAHLGAFKVLEERGVHPDIIAGTSAGALAGVFYADGFAPEEIADLFRGHKMTDFAGISLFSGGLLRPSGVAKMLRNNLQARRFEELKIPFRAVATNWETAQIKVFSEGDNLVDSVIASCAVPMVFEPTEIDGVQYVDGGVLKNFPVSVIREETECVIGVNLMRLQEFTRSKSIKGTASRYYDIISKLNVKEDIEQTDILIDMDGLRNYSMFDLKSIDSIMDLGYKSTTEVLDSKDTKGKLKK</sequence>
<proteinExistence type="predicted"/>
<dbReference type="PANTHER" id="PTHR14226">
    <property type="entry name" value="NEUROPATHY TARGET ESTERASE/SWISS CHEESE D.MELANOGASTER"/>
    <property type="match status" value="1"/>
</dbReference>
<dbReference type="InterPro" id="IPR002641">
    <property type="entry name" value="PNPLA_dom"/>
</dbReference>
<dbReference type="STRING" id="1122973.GCA_000379925_00651"/>
<dbReference type="PROSITE" id="PS51635">
    <property type="entry name" value="PNPLA"/>
    <property type="match status" value="1"/>
</dbReference>
<dbReference type="InterPro" id="IPR016035">
    <property type="entry name" value="Acyl_Trfase/lysoPLipase"/>
</dbReference>
<dbReference type="EMBL" id="SPNC01000002">
    <property type="protein sequence ID" value="TFH97427.1"/>
    <property type="molecule type" value="Genomic_DNA"/>
</dbReference>
<keyword evidence="1 4" id="KW-0378">Hydrolase</keyword>
<keyword evidence="2 4" id="KW-0442">Lipid degradation</keyword>
<dbReference type="Proteomes" id="UP000297225">
    <property type="component" value="Unassembled WGS sequence"/>
</dbReference>
<evidence type="ECO:0000313" key="5">
    <source>
        <dbReference type="EMBL" id="TFH97427.1"/>
    </source>
</evidence>
<evidence type="ECO:0000256" key="3">
    <source>
        <dbReference type="ARBA" id="ARBA00023098"/>
    </source>
</evidence>
<feature type="active site" description="Nucleophile" evidence="4">
    <location>
        <position position="42"/>
    </location>
</feature>
<dbReference type="GO" id="GO:0016042">
    <property type="term" value="P:lipid catabolic process"/>
    <property type="evidence" value="ECO:0007669"/>
    <property type="project" value="UniProtKB-UniRule"/>
</dbReference>
<organism evidence="5 6">
    <name type="scientific">Porphyromonas levii</name>
    <dbReference type="NCBI Taxonomy" id="28114"/>
    <lineage>
        <taxon>Bacteria</taxon>
        <taxon>Pseudomonadati</taxon>
        <taxon>Bacteroidota</taxon>
        <taxon>Bacteroidia</taxon>
        <taxon>Bacteroidales</taxon>
        <taxon>Porphyromonadaceae</taxon>
        <taxon>Porphyromonas</taxon>
    </lineage>
</organism>
<feature type="active site" description="Proton acceptor" evidence="4">
    <location>
        <position position="155"/>
    </location>
</feature>
<dbReference type="RefSeq" id="WP_134849355.1">
    <property type="nucleotide sequence ID" value="NZ_CP197400.1"/>
</dbReference>
<name>A0A4Y8WSB6_9PORP</name>